<gene>
    <name evidence="1" type="ORF">CCR94_14535</name>
</gene>
<dbReference type="Proteomes" id="UP000239089">
    <property type="component" value="Unassembled WGS sequence"/>
</dbReference>
<dbReference type="AlphaFoldDB" id="A0A2S6N5H4"/>
<organism evidence="1 2">
    <name type="scientific">Rhodoblastus sphagnicola</name>
    <dbReference type="NCBI Taxonomy" id="333368"/>
    <lineage>
        <taxon>Bacteria</taxon>
        <taxon>Pseudomonadati</taxon>
        <taxon>Pseudomonadota</taxon>
        <taxon>Alphaproteobacteria</taxon>
        <taxon>Hyphomicrobiales</taxon>
        <taxon>Rhodoblastaceae</taxon>
        <taxon>Rhodoblastus</taxon>
    </lineage>
</organism>
<reference evidence="1 2" key="1">
    <citation type="journal article" date="2018" name="Arch. Microbiol.">
        <title>New insights into the metabolic potential of the phototrophic purple bacterium Rhodopila globiformis DSM 161(T) from its draft genome sequence and evidence for a vanadium-dependent nitrogenase.</title>
        <authorList>
            <person name="Imhoff J.F."/>
            <person name="Rahn T."/>
            <person name="Kunzel S."/>
            <person name="Neulinger S.C."/>
        </authorList>
    </citation>
    <scope>NUCLEOTIDE SEQUENCE [LARGE SCALE GENOMIC DNA]</scope>
    <source>
        <strain evidence="1 2">DSM 16996</strain>
    </source>
</reference>
<accession>A0A2S6N5H4</accession>
<name>A0A2S6N5H4_9HYPH</name>
<dbReference type="EMBL" id="NHSJ01000087">
    <property type="protein sequence ID" value="PPQ29852.1"/>
    <property type="molecule type" value="Genomic_DNA"/>
</dbReference>
<sequence>MVPAWRNYNIFATGWRMLAFRLAGKNPRPYISHALAFAHRAPNLTHRRGPGEKDAQAGPLRGSAVLRGKDIYNG</sequence>
<evidence type="ECO:0000313" key="1">
    <source>
        <dbReference type="EMBL" id="PPQ29852.1"/>
    </source>
</evidence>
<proteinExistence type="predicted"/>
<comment type="caution">
    <text evidence="1">The sequence shown here is derived from an EMBL/GenBank/DDBJ whole genome shotgun (WGS) entry which is preliminary data.</text>
</comment>
<evidence type="ECO:0000313" key="2">
    <source>
        <dbReference type="Proteomes" id="UP000239089"/>
    </source>
</evidence>
<protein>
    <submittedName>
        <fullName evidence="1">Uncharacterized protein</fullName>
    </submittedName>
</protein>
<keyword evidence="2" id="KW-1185">Reference proteome</keyword>